<dbReference type="SUPFAM" id="SSF46785">
    <property type="entry name" value="Winged helix' DNA-binding domain"/>
    <property type="match status" value="1"/>
</dbReference>
<name>A0A842I770_9RHOB</name>
<protein>
    <submittedName>
        <fullName evidence="5">UTRA domain-containing protein</fullName>
    </submittedName>
</protein>
<dbReference type="PANTHER" id="PTHR44846">
    <property type="entry name" value="MANNOSYL-D-GLYCERATE TRANSPORT/METABOLISM SYSTEM REPRESSOR MNGR-RELATED"/>
    <property type="match status" value="1"/>
</dbReference>
<comment type="caution">
    <text evidence="5">The sequence shown here is derived from an EMBL/GenBank/DDBJ whole genome shotgun (WGS) entry which is preliminary data.</text>
</comment>
<evidence type="ECO:0000313" key="6">
    <source>
        <dbReference type="Proteomes" id="UP000555411"/>
    </source>
</evidence>
<dbReference type="CDD" id="cd07377">
    <property type="entry name" value="WHTH_GntR"/>
    <property type="match status" value="1"/>
</dbReference>
<organism evidence="5 6">
    <name type="scientific">Paragemmobacter straminiformis</name>
    <dbReference type="NCBI Taxonomy" id="2045119"/>
    <lineage>
        <taxon>Bacteria</taxon>
        <taxon>Pseudomonadati</taxon>
        <taxon>Pseudomonadota</taxon>
        <taxon>Alphaproteobacteria</taxon>
        <taxon>Rhodobacterales</taxon>
        <taxon>Paracoccaceae</taxon>
        <taxon>Paragemmobacter</taxon>
    </lineage>
</organism>
<dbReference type="PRINTS" id="PR00035">
    <property type="entry name" value="HTHGNTR"/>
</dbReference>
<dbReference type="AlphaFoldDB" id="A0A842I770"/>
<proteinExistence type="predicted"/>
<dbReference type="InterPro" id="IPR000524">
    <property type="entry name" value="Tscrpt_reg_HTH_GntR"/>
</dbReference>
<dbReference type="Proteomes" id="UP000555411">
    <property type="component" value="Unassembled WGS sequence"/>
</dbReference>
<evidence type="ECO:0000259" key="4">
    <source>
        <dbReference type="PROSITE" id="PS50949"/>
    </source>
</evidence>
<sequence length="228" mass="24983">MIAGWEDVRAEVLRRIRARLWAPGALIPGEEALAAEFGVARATVNRALRDLAEAGLLERRRKAGTRVALLPVRRATLEIPVIRQEVEARGQSHSFRLLAMRMAVPPLPVAGQLGWAPDAEKLYLETLHLADGKPYAHETRWLDPAHLPDPRPDFAAVSVNEWLVTHVAFATGDIAFAAEAADARSAEVLGVAQGAALFVTERTTFTTETAITFVRLIHAPGYRMVTMV</sequence>
<dbReference type="InterPro" id="IPR011663">
    <property type="entry name" value="UTRA"/>
</dbReference>
<evidence type="ECO:0000256" key="2">
    <source>
        <dbReference type="ARBA" id="ARBA00023125"/>
    </source>
</evidence>
<keyword evidence="2" id="KW-0238">DNA-binding</keyword>
<dbReference type="GO" id="GO:0003700">
    <property type="term" value="F:DNA-binding transcription factor activity"/>
    <property type="evidence" value="ECO:0007669"/>
    <property type="project" value="InterPro"/>
</dbReference>
<dbReference type="RefSeq" id="WP_185796864.1">
    <property type="nucleotide sequence ID" value="NZ_JACLQD010000002.1"/>
</dbReference>
<dbReference type="Gene3D" id="1.10.10.10">
    <property type="entry name" value="Winged helix-like DNA-binding domain superfamily/Winged helix DNA-binding domain"/>
    <property type="match status" value="1"/>
</dbReference>
<dbReference type="SMART" id="SM00345">
    <property type="entry name" value="HTH_GNTR"/>
    <property type="match status" value="1"/>
</dbReference>
<dbReference type="SMART" id="SM00866">
    <property type="entry name" value="UTRA"/>
    <property type="match status" value="1"/>
</dbReference>
<dbReference type="Pfam" id="PF07702">
    <property type="entry name" value="UTRA"/>
    <property type="match status" value="1"/>
</dbReference>
<dbReference type="SUPFAM" id="SSF64288">
    <property type="entry name" value="Chorismate lyase-like"/>
    <property type="match status" value="1"/>
</dbReference>
<dbReference type="Pfam" id="PF00392">
    <property type="entry name" value="GntR"/>
    <property type="match status" value="1"/>
</dbReference>
<dbReference type="PANTHER" id="PTHR44846:SF16">
    <property type="entry name" value="TRANSCRIPTIONAL REGULATOR PHNF-RELATED"/>
    <property type="match status" value="1"/>
</dbReference>
<evidence type="ECO:0000256" key="3">
    <source>
        <dbReference type="ARBA" id="ARBA00023163"/>
    </source>
</evidence>
<gene>
    <name evidence="5" type="ORF">H7F16_06970</name>
</gene>
<dbReference type="PROSITE" id="PS50949">
    <property type="entry name" value="HTH_GNTR"/>
    <property type="match status" value="1"/>
</dbReference>
<accession>A0A842I770</accession>
<dbReference type="EMBL" id="JACLQD010000002">
    <property type="protein sequence ID" value="MBC2835243.1"/>
    <property type="molecule type" value="Genomic_DNA"/>
</dbReference>
<feature type="domain" description="HTH gntR-type" evidence="4">
    <location>
        <begin position="2"/>
        <end position="70"/>
    </location>
</feature>
<dbReference type="InterPro" id="IPR036390">
    <property type="entry name" value="WH_DNA-bd_sf"/>
</dbReference>
<keyword evidence="1" id="KW-0805">Transcription regulation</keyword>
<dbReference type="InterPro" id="IPR036388">
    <property type="entry name" value="WH-like_DNA-bd_sf"/>
</dbReference>
<keyword evidence="6" id="KW-1185">Reference proteome</keyword>
<dbReference type="InterPro" id="IPR028978">
    <property type="entry name" value="Chorismate_lyase_/UTRA_dom_sf"/>
</dbReference>
<dbReference type="GO" id="GO:0003677">
    <property type="term" value="F:DNA binding"/>
    <property type="evidence" value="ECO:0007669"/>
    <property type="project" value="UniProtKB-KW"/>
</dbReference>
<evidence type="ECO:0000256" key="1">
    <source>
        <dbReference type="ARBA" id="ARBA00023015"/>
    </source>
</evidence>
<dbReference type="InterPro" id="IPR050679">
    <property type="entry name" value="Bact_HTH_transcr_reg"/>
</dbReference>
<reference evidence="5 6" key="1">
    <citation type="journal article" date="2017" name="Int. J. Syst. Evol. Microbiol.">
        <title>Gemmobacter straminiformis sp. nov., isolated from an artificial fountain.</title>
        <authorList>
            <person name="Kang J.Y."/>
            <person name="Kim M.J."/>
            <person name="Chun J."/>
            <person name="Son K.P."/>
            <person name="Jahng K.Y."/>
        </authorList>
    </citation>
    <scope>NUCLEOTIDE SEQUENCE [LARGE SCALE GENOMIC DNA]</scope>
    <source>
        <strain evidence="5 6">CAM-8</strain>
    </source>
</reference>
<keyword evidence="3" id="KW-0804">Transcription</keyword>
<evidence type="ECO:0000313" key="5">
    <source>
        <dbReference type="EMBL" id="MBC2835243.1"/>
    </source>
</evidence>
<dbReference type="Gene3D" id="3.40.1410.10">
    <property type="entry name" value="Chorismate lyase-like"/>
    <property type="match status" value="1"/>
</dbReference>